<dbReference type="Proteomes" id="UP000006663">
    <property type="component" value="Plasmid pHBOR05"/>
</dbReference>
<gene>
    <name evidence="2" type="ordered locus">Hbor_38050</name>
    <name evidence="3" type="ORF">C499_19595</name>
</gene>
<dbReference type="EMBL" id="CP001695">
    <property type="protein sequence ID" value="ADQ69510.1"/>
    <property type="molecule type" value="Genomic_DNA"/>
</dbReference>
<dbReference type="RefSeq" id="WP_006057209.1">
    <property type="nucleotide sequence ID" value="NC_014737.1"/>
</dbReference>
<evidence type="ECO:0000313" key="5">
    <source>
        <dbReference type="Proteomes" id="UP000011585"/>
    </source>
</evidence>
<dbReference type="Proteomes" id="UP000011585">
    <property type="component" value="Unassembled WGS sequence"/>
</dbReference>
<sequence length="72" mass="7703">MQEHWSRRGYLGSVAGLAGALAGVSNSDRDREEDDADAQTPGLQTITLRIPKEVADDLDVEAGDSVLYQGTN</sequence>
<evidence type="ECO:0000256" key="1">
    <source>
        <dbReference type="SAM" id="MobiDB-lite"/>
    </source>
</evidence>
<protein>
    <submittedName>
        <fullName evidence="2">Uncharacterized protein</fullName>
    </submittedName>
</protein>
<evidence type="ECO:0000313" key="2">
    <source>
        <dbReference type="EMBL" id="ADQ69510.1"/>
    </source>
</evidence>
<feature type="region of interest" description="Disordered" evidence="1">
    <location>
        <begin position="23"/>
        <end position="45"/>
    </location>
</feature>
<evidence type="ECO:0000313" key="4">
    <source>
        <dbReference type="Proteomes" id="UP000006663"/>
    </source>
</evidence>
<geneLocation type="plasmid" evidence="2 4">
    <name>pHBOR05</name>
</geneLocation>
<dbReference type="KEGG" id="hbo:Hbor_38050"/>
<dbReference type="EMBL" id="AOHT01000054">
    <property type="protein sequence ID" value="ELY23059.1"/>
    <property type="molecule type" value="Genomic_DNA"/>
</dbReference>
<proteinExistence type="predicted"/>
<dbReference type="HOGENOM" id="CLU_2712658_0_0_2"/>
<reference evidence="4" key="1">
    <citation type="journal article" date="2009" name="Stand. Genomic Sci.">
        <title>Complete genome sequence of Halogeometricum borinquense type strain (PR3).</title>
        <authorList>
            <person name="Malfatti S."/>
            <person name="Tindall B.J."/>
            <person name="Schneider S."/>
            <person name="Fahnrich R."/>
            <person name="Lapidus A."/>
            <person name="Labuttii K."/>
            <person name="Copeland A."/>
            <person name="Glavina Del Rio T."/>
            <person name="Nolan M."/>
            <person name="Chen F."/>
            <person name="Lucas S."/>
            <person name="Tice H."/>
            <person name="Cheng J.F."/>
            <person name="Bruce D."/>
            <person name="Goodwin L."/>
            <person name="Pitluck S."/>
            <person name="Anderson I."/>
            <person name="Pati A."/>
            <person name="Ivanova N."/>
            <person name="Mavromatis K."/>
            <person name="Chen A."/>
            <person name="Palaniappan K."/>
            <person name="D'haeseleer P."/>
            <person name="Goker M."/>
            <person name="Bristow J."/>
            <person name="Eisen J.A."/>
            <person name="Markowitz V."/>
            <person name="Hugenholtz P."/>
            <person name="Kyrpides N.C."/>
            <person name="Klenk H.P."/>
            <person name="Chain P."/>
        </authorList>
    </citation>
    <scope>NUCLEOTIDE SEQUENCE [LARGE SCALE GENOMIC DNA]</scope>
    <source>
        <strain evidence="4">ATCC 700274 / DSM 11551 / JCM 10706 / KCTC 4070 / PR3</strain>
        <plasmid evidence="4">pHBOR05</plasmid>
    </source>
</reference>
<name>E4NWU0_HALBP</name>
<dbReference type="AlphaFoldDB" id="E4NWU0"/>
<keyword evidence="4" id="KW-1185">Reference proteome</keyword>
<evidence type="ECO:0000313" key="3">
    <source>
        <dbReference type="EMBL" id="ELY23059.1"/>
    </source>
</evidence>
<dbReference type="GeneID" id="9989628"/>
<reference evidence="2" key="2">
    <citation type="submission" date="2009-08" db="EMBL/GenBank/DDBJ databases">
        <title>The complete plasmid5 of Halogeometricum borinquense DSM 11551.</title>
        <authorList>
            <consortium name="US DOE Joint Genome Institute (JGI-PGF)"/>
            <person name="Lucas S."/>
            <person name="Copeland A."/>
            <person name="Lapidus A."/>
            <person name="Glavina del Rio T."/>
            <person name="Dalin E."/>
            <person name="Tice H."/>
            <person name="Bruce D."/>
            <person name="Goodwin L."/>
            <person name="Pitluck S."/>
            <person name="Kyrpides N."/>
            <person name="Mavromatis K."/>
            <person name="Mikhailova N."/>
            <person name="Anderson I."/>
            <person name="Brettin T."/>
            <person name="Detter J.C."/>
            <person name="Han C."/>
            <person name="Larimer F."/>
            <person name="Land M."/>
            <person name="Hauser L."/>
            <person name="Markowitz V."/>
            <person name="Cheng J.-F."/>
            <person name="Hugenholtz P."/>
            <person name="Woyke T."/>
            <person name="Wu D."/>
            <person name="Tindal B."/>
            <person name="Klenk H.-P."/>
            <person name="Eisen J.A."/>
        </authorList>
    </citation>
    <scope>NUCLEOTIDE SEQUENCE</scope>
    <source>
        <strain evidence="2">PR 3</strain>
        <plasmid evidence="2">pHBOR05</plasmid>
    </source>
</reference>
<reference evidence="3 5" key="3">
    <citation type="journal article" date="2014" name="PLoS Genet.">
        <title>Phylogenetically driven sequencing of extremely halophilic archaea reveals strategies for static and dynamic osmo-response.</title>
        <authorList>
            <person name="Becker E.A."/>
            <person name="Seitzer P.M."/>
            <person name="Tritt A."/>
            <person name="Larsen D."/>
            <person name="Krusor M."/>
            <person name="Yao A.I."/>
            <person name="Wu D."/>
            <person name="Madern D."/>
            <person name="Eisen J.A."/>
            <person name="Darling A.E."/>
            <person name="Facciotti M.T."/>
        </authorList>
    </citation>
    <scope>NUCLEOTIDE SEQUENCE [LARGE SCALE GENOMIC DNA]</scope>
    <source>
        <strain evidence="3 5">DSM 11551</strain>
    </source>
</reference>
<accession>E4NWU0</accession>
<keyword evidence="2" id="KW-0614">Plasmid</keyword>
<organism evidence="2 4">
    <name type="scientific">Halogeometricum borinquense (strain ATCC 700274 / DSM 11551 / JCM 10706 / KCTC 4070 / PR3)</name>
    <dbReference type="NCBI Taxonomy" id="469382"/>
    <lineage>
        <taxon>Archaea</taxon>
        <taxon>Methanobacteriati</taxon>
        <taxon>Methanobacteriota</taxon>
        <taxon>Stenosarchaea group</taxon>
        <taxon>Halobacteria</taxon>
        <taxon>Halobacteriales</taxon>
        <taxon>Haloferacaceae</taxon>
        <taxon>Halogeometricum</taxon>
    </lineage>
</organism>